<evidence type="ECO:0000256" key="3">
    <source>
        <dbReference type="ARBA" id="ARBA00022741"/>
    </source>
</evidence>
<dbReference type="PROSITE" id="PS50893">
    <property type="entry name" value="ABC_TRANSPORTER_2"/>
    <property type="match status" value="1"/>
</dbReference>
<dbReference type="InterPro" id="IPR017871">
    <property type="entry name" value="ABC_transporter-like_CS"/>
</dbReference>
<dbReference type="InterPro" id="IPR003593">
    <property type="entry name" value="AAA+_ATPase"/>
</dbReference>
<comment type="similarity">
    <text evidence="1">Belongs to the ABC transporter superfamily.</text>
</comment>
<dbReference type="InterPro" id="IPR027417">
    <property type="entry name" value="P-loop_NTPase"/>
</dbReference>
<dbReference type="InterPro" id="IPR003439">
    <property type="entry name" value="ABC_transporter-like_ATP-bd"/>
</dbReference>
<sequence length="234" mass="24685">MTDVLTVCDLRAGYAGTTVLDGVGLTVPEGAVVALLGRNGAGKTTLVHTVMGLLKPYSGSIRIGGREVAGAAAHTVARAGVAIVPQGRRVFAPLTVAENLGLAARRGDRAWTVERVYELMPRLAGRRGHRGDQLSGGEQQMLAIGRALLRDPRLLLLDEPSDGLAPAVVDHVAGLLERLRGEGIAALLVEQDLHLAFRLADEVAVMRKGQIVHRGPTAEFRADRARAHSLLGVG</sequence>
<evidence type="ECO:0000256" key="2">
    <source>
        <dbReference type="ARBA" id="ARBA00022448"/>
    </source>
</evidence>
<dbReference type="CDD" id="cd03224">
    <property type="entry name" value="ABC_TM1139_LivF_branched"/>
    <property type="match status" value="1"/>
</dbReference>
<dbReference type="InterPro" id="IPR052156">
    <property type="entry name" value="BCAA_Transport_ATP-bd_LivF"/>
</dbReference>
<name>A0A9X2GEJ3_9ACTN</name>
<evidence type="ECO:0000256" key="5">
    <source>
        <dbReference type="ARBA" id="ARBA00022970"/>
    </source>
</evidence>
<dbReference type="GO" id="GO:0015807">
    <property type="term" value="P:L-amino acid transport"/>
    <property type="evidence" value="ECO:0007669"/>
    <property type="project" value="TreeGrafter"/>
</dbReference>
<evidence type="ECO:0000256" key="4">
    <source>
        <dbReference type="ARBA" id="ARBA00022840"/>
    </source>
</evidence>
<evidence type="ECO:0000259" key="6">
    <source>
        <dbReference type="PROSITE" id="PS50893"/>
    </source>
</evidence>
<proteinExistence type="inferred from homology"/>
<dbReference type="PROSITE" id="PS00211">
    <property type="entry name" value="ABC_TRANSPORTER_1"/>
    <property type="match status" value="1"/>
</dbReference>
<dbReference type="GO" id="GO:0015658">
    <property type="term" value="F:branched-chain amino acid transmembrane transporter activity"/>
    <property type="evidence" value="ECO:0007669"/>
    <property type="project" value="TreeGrafter"/>
</dbReference>
<accession>A0A9X2GEJ3</accession>
<feature type="domain" description="ABC transporter" evidence="6">
    <location>
        <begin position="5"/>
        <end position="233"/>
    </location>
</feature>
<evidence type="ECO:0000313" key="8">
    <source>
        <dbReference type="Proteomes" id="UP001139648"/>
    </source>
</evidence>
<dbReference type="RefSeq" id="WP_253743110.1">
    <property type="nucleotide sequence ID" value="NZ_BAABKA010000001.1"/>
</dbReference>
<dbReference type="Proteomes" id="UP001139648">
    <property type="component" value="Unassembled WGS sequence"/>
</dbReference>
<keyword evidence="8" id="KW-1185">Reference proteome</keyword>
<reference evidence="7" key="1">
    <citation type="submission" date="2022-06" db="EMBL/GenBank/DDBJ databases">
        <title>Sequencing the genomes of 1000 actinobacteria strains.</title>
        <authorList>
            <person name="Klenk H.-P."/>
        </authorList>
    </citation>
    <scope>NUCLEOTIDE SEQUENCE</scope>
    <source>
        <strain evidence="7">DSM 46694</strain>
    </source>
</reference>
<gene>
    <name evidence="7" type="ORF">HD597_003330</name>
</gene>
<dbReference type="SUPFAM" id="SSF52540">
    <property type="entry name" value="P-loop containing nucleoside triphosphate hydrolases"/>
    <property type="match status" value="1"/>
</dbReference>
<keyword evidence="4 7" id="KW-0067">ATP-binding</keyword>
<dbReference type="GO" id="GO:0016887">
    <property type="term" value="F:ATP hydrolysis activity"/>
    <property type="evidence" value="ECO:0007669"/>
    <property type="project" value="InterPro"/>
</dbReference>
<comment type="caution">
    <text evidence="7">The sequence shown here is derived from an EMBL/GenBank/DDBJ whole genome shotgun (WGS) entry which is preliminary data.</text>
</comment>
<dbReference type="Pfam" id="PF00005">
    <property type="entry name" value="ABC_tran"/>
    <property type="match status" value="1"/>
</dbReference>
<organism evidence="7 8">
    <name type="scientific">Nonomuraea thailandensis</name>
    <dbReference type="NCBI Taxonomy" id="1188745"/>
    <lineage>
        <taxon>Bacteria</taxon>
        <taxon>Bacillati</taxon>
        <taxon>Actinomycetota</taxon>
        <taxon>Actinomycetes</taxon>
        <taxon>Streptosporangiales</taxon>
        <taxon>Streptosporangiaceae</taxon>
        <taxon>Nonomuraea</taxon>
    </lineage>
</organism>
<evidence type="ECO:0000313" key="7">
    <source>
        <dbReference type="EMBL" id="MCP2356310.1"/>
    </source>
</evidence>
<dbReference type="SMART" id="SM00382">
    <property type="entry name" value="AAA"/>
    <property type="match status" value="1"/>
</dbReference>
<protein>
    <submittedName>
        <fullName evidence="7">Branched-chain amino acid transport system ATP-binding protein</fullName>
    </submittedName>
</protein>
<dbReference type="GO" id="GO:0005524">
    <property type="term" value="F:ATP binding"/>
    <property type="evidence" value="ECO:0007669"/>
    <property type="project" value="UniProtKB-KW"/>
</dbReference>
<dbReference type="EMBL" id="JAMZEB010000002">
    <property type="protein sequence ID" value="MCP2356310.1"/>
    <property type="molecule type" value="Genomic_DNA"/>
</dbReference>
<dbReference type="AlphaFoldDB" id="A0A9X2GEJ3"/>
<evidence type="ECO:0000256" key="1">
    <source>
        <dbReference type="ARBA" id="ARBA00005417"/>
    </source>
</evidence>
<dbReference type="PANTHER" id="PTHR43820">
    <property type="entry name" value="HIGH-AFFINITY BRANCHED-CHAIN AMINO ACID TRANSPORT ATP-BINDING PROTEIN LIVF"/>
    <property type="match status" value="1"/>
</dbReference>
<keyword evidence="2" id="KW-0813">Transport</keyword>
<keyword evidence="3" id="KW-0547">Nucleotide-binding</keyword>
<dbReference type="Gene3D" id="3.40.50.300">
    <property type="entry name" value="P-loop containing nucleotide triphosphate hydrolases"/>
    <property type="match status" value="1"/>
</dbReference>
<keyword evidence="5" id="KW-0029">Amino-acid transport</keyword>
<dbReference type="PANTHER" id="PTHR43820:SF2">
    <property type="entry name" value="ABC TRANSPORTER ATP-BINDING PROTEIN"/>
    <property type="match status" value="1"/>
</dbReference>